<dbReference type="Gene3D" id="1.10.3080.10">
    <property type="entry name" value="Clc chloride channel"/>
    <property type="match status" value="1"/>
</dbReference>
<name>A0AAW0N4G6_9GOBI</name>
<keyword evidence="3 12" id="KW-0812">Transmembrane</keyword>
<reference evidence="14" key="1">
    <citation type="submission" date="2024-04" db="EMBL/GenBank/DDBJ databases">
        <title>Salinicola lusitanus LLJ914,a marine bacterium isolated from the Okinawa Trough.</title>
        <authorList>
            <person name="Li J."/>
        </authorList>
    </citation>
    <scope>NUCLEOTIDE SEQUENCE [LARGE SCALE GENOMIC DNA]</scope>
</reference>
<protein>
    <recommendedName>
        <fullName evidence="15">Chloride channel protein</fullName>
    </recommendedName>
</protein>
<dbReference type="GO" id="GO:0034707">
    <property type="term" value="C:chloride channel complex"/>
    <property type="evidence" value="ECO:0007669"/>
    <property type="project" value="UniProtKB-KW"/>
</dbReference>
<evidence type="ECO:0000313" key="14">
    <source>
        <dbReference type="Proteomes" id="UP001460270"/>
    </source>
</evidence>
<evidence type="ECO:0000256" key="4">
    <source>
        <dbReference type="ARBA" id="ARBA00022737"/>
    </source>
</evidence>
<evidence type="ECO:0000256" key="5">
    <source>
        <dbReference type="ARBA" id="ARBA00022989"/>
    </source>
</evidence>
<evidence type="ECO:0000256" key="11">
    <source>
        <dbReference type="SAM" id="MobiDB-lite"/>
    </source>
</evidence>
<evidence type="ECO:0000313" key="13">
    <source>
        <dbReference type="EMBL" id="KAK7884748.1"/>
    </source>
</evidence>
<comment type="subcellular location">
    <subcellularLocation>
        <location evidence="1">Membrane</location>
        <topology evidence="1">Multi-pass membrane protein</topology>
    </subcellularLocation>
</comment>
<evidence type="ECO:0000256" key="7">
    <source>
        <dbReference type="ARBA" id="ARBA00023122"/>
    </source>
</evidence>
<dbReference type="AlphaFoldDB" id="A0AAW0N4G6"/>
<dbReference type="PRINTS" id="PR00762">
    <property type="entry name" value="CLCHANNEL"/>
</dbReference>
<gene>
    <name evidence="13" type="ORF">WMY93_027871</name>
</gene>
<feature type="transmembrane region" description="Helical" evidence="12">
    <location>
        <begin position="208"/>
        <end position="232"/>
    </location>
</feature>
<keyword evidence="6" id="KW-0406">Ion transport</keyword>
<feature type="transmembrane region" description="Helical" evidence="12">
    <location>
        <begin position="333"/>
        <end position="356"/>
    </location>
</feature>
<keyword evidence="4" id="KW-0677">Repeat</keyword>
<keyword evidence="8 12" id="KW-0472">Membrane</keyword>
<dbReference type="Proteomes" id="UP001460270">
    <property type="component" value="Unassembled WGS sequence"/>
</dbReference>
<keyword evidence="14" id="KW-1185">Reference proteome</keyword>
<dbReference type="SUPFAM" id="SSF81340">
    <property type="entry name" value="Clc chloride channel"/>
    <property type="match status" value="1"/>
</dbReference>
<evidence type="ECO:0000256" key="2">
    <source>
        <dbReference type="ARBA" id="ARBA00022448"/>
    </source>
</evidence>
<dbReference type="GO" id="GO:0005247">
    <property type="term" value="F:voltage-gated chloride channel activity"/>
    <property type="evidence" value="ECO:0007669"/>
    <property type="project" value="TreeGrafter"/>
</dbReference>
<dbReference type="PANTHER" id="PTHR45720">
    <property type="entry name" value="CHLORIDE CHANNEL PROTEIN 2"/>
    <property type="match status" value="1"/>
</dbReference>
<feature type="transmembrane region" description="Helical" evidence="12">
    <location>
        <begin position="290"/>
        <end position="312"/>
    </location>
</feature>
<sequence>MEECTEAESMYPQRKGRKPDVEKPMLPHKWRSCRSTRTTVRVCVLKLRTCMETLCGLEWYCFAALGVLTALLSVLMDLSVTKIIRAHQRVYLHLEGSVLLQFLCWTLYPACLCAVASGLCHHICPFSAGSGIPEVRVLLAGFELPHYLSLTNMFTKSMGLVCSLSAGNTIFLGKVGPFVHVSTMMGAYLSRLCTHVQSQNKADVGDQMMVVSAAVGVASCFGAPISGVLFSIEVACSLFPLKHYLPCFLAAACGALTFRLFAVWSGEEETLQTLFKTNFSTKVPFNPLEILLFGFLGLLCGALSCLYLCCHCRLLRYTRTQPALVRMLTTEKVLYSAVVGFFMACVTFPHFIGQFIASKNTSVLEGPCVEWTSSQLPVLLPLLIFLLLKLWMLLVACTLPIPAGFFMPVFIYGAAVGRLVGESLAYVTLGQNGTAVNPGGYALAESMFLLGCMPRSELLEFIQDQNLVKNLEEVCCIRWPSVLLSSHSTVQQAYSILSVSREQTLFVTDGGKLRGVITWPE</sequence>
<evidence type="ECO:0000256" key="8">
    <source>
        <dbReference type="ARBA" id="ARBA00023136"/>
    </source>
</evidence>
<feature type="transmembrane region" description="Helical" evidence="12">
    <location>
        <begin position="376"/>
        <end position="401"/>
    </location>
</feature>
<feature type="transmembrane region" description="Helical" evidence="12">
    <location>
        <begin position="244"/>
        <end position="264"/>
    </location>
</feature>
<keyword evidence="5 12" id="KW-1133">Transmembrane helix</keyword>
<evidence type="ECO:0000256" key="3">
    <source>
        <dbReference type="ARBA" id="ARBA00022692"/>
    </source>
</evidence>
<dbReference type="PANTHER" id="PTHR45720:SF3">
    <property type="entry name" value="CHLORIDE CHANNEL PROTEIN CLC-KB"/>
    <property type="match status" value="1"/>
</dbReference>
<keyword evidence="9" id="KW-0869">Chloride channel</keyword>
<dbReference type="InterPro" id="IPR014743">
    <property type="entry name" value="Cl-channel_core"/>
</dbReference>
<evidence type="ECO:0000256" key="1">
    <source>
        <dbReference type="ARBA" id="ARBA00004141"/>
    </source>
</evidence>
<feature type="transmembrane region" description="Helical" evidence="12">
    <location>
        <begin position="57"/>
        <end position="78"/>
    </location>
</feature>
<dbReference type="InterPro" id="IPR050970">
    <property type="entry name" value="Cl_channel_volt-gated"/>
</dbReference>
<dbReference type="EMBL" id="JBBPFD010000020">
    <property type="protein sequence ID" value="KAK7884748.1"/>
    <property type="molecule type" value="Genomic_DNA"/>
</dbReference>
<dbReference type="GO" id="GO:0005886">
    <property type="term" value="C:plasma membrane"/>
    <property type="evidence" value="ECO:0007669"/>
    <property type="project" value="TreeGrafter"/>
</dbReference>
<keyword evidence="9" id="KW-0407">Ion channel</keyword>
<evidence type="ECO:0000256" key="12">
    <source>
        <dbReference type="SAM" id="Phobius"/>
    </source>
</evidence>
<comment type="caution">
    <text evidence="13">The sequence shown here is derived from an EMBL/GenBank/DDBJ whole genome shotgun (WGS) entry which is preliminary data.</text>
</comment>
<feature type="region of interest" description="Disordered" evidence="11">
    <location>
        <begin position="1"/>
        <end position="22"/>
    </location>
</feature>
<dbReference type="InterPro" id="IPR001807">
    <property type="entry name" value="ClC"/>
</dbReference>
<accession>A0AAW0N4G6</accession>
<dbReference type="InterPro" id="IPR046342">
    <property type="entry name" value="CBS_dom_sf"/>
</dbReference>
<proteinExistence type="predicted"/>
<keyword evidence="7" id="KW-0129">CBS domain</keyword>
<keyword evidence="10" id="KW-0868">Chloride</keyword>
<dbReference type="SUPFAM" id="SSF54631">
    <property type="entry name" value="CBS-domain pair"/>
    <property type="match status" value="1"/>
</dbReference>
<keyword evidence="2" id="KW-0813">Transport</keyword>
<evidence type="ECO:0000256" key="9">
    <source>
        <dbReference type="ARBA" id="ARBA00023173"/>
    </source>
</evidence>
<dbReference type="Pfam" id="PF00654">
    <property type="entry name" value="Voltage_CLC"/>
    <property type="match status" value="1"/>
</dbReference>
<organism evidence="13 14">
    <name type="scientific">Mugilogobius chulae</name>
    <name type="common">yellowstripe goby</name>
    <dbReference type="NCBI Taxonomy" id="88201"/>
    <lineage>
        <taxon>Eukaryota</taxon>
        <taxon>Metazoa</taxon>
        <taxon>Chordata</taxon>
        <taxon>Craniata</taxon>
        <taxon>Vertebrata</taxon>
        <taxon>Euteleostomi</taxon>
        <taxon>Actinopterygii</taxon>
        <taxon>Neopterygii</taxon>
        <taxon>Teleostei</taxon>
        <taxon>Neoteleostei</taxon>
        <taxon>Acanthomorphata</taxon>
        <taxon>Gobiaria</taxon>
        <taxon>Gobiiformes</taxon>
        <taxon>Gobioidei</taxon>
        <taxon>Gobiidae</taxon>
        <taxon>Gobionellinae</taxon>
        <taxon>Mugilogobius</taxon>
    </lineage>
</organism>
<evidence type="ECO:0000256" key="10">
    <source>
        <dbReference type="ARBA" id="ARBA00023214"/>
    </source>
</evidence>
<evidence type="ECO:0000256" key="6">
    <source>
        <dbReference type="ARBA" id="ARBA00023065"/>
    </source>
</evidence>
<evidence type="ECO:0008006" key="15">
    <source>
        <dbReference type="Google" id="ProtNLM"/>
    </source>
</evidence>